<name>A0A4U1JA05_9BACT</name>
<evidence type="ECO:0000259" key="2">
    <source>
        <dbReference type="Pfam" id="PF13193"/>
    </source>
</evidence>
<organism evidence="3 4">
    <name type="scientific">Polyangium fumosum</name>
    <dbReference type="NCBI Taxonomy" id="889272"/>
    <lineage>
        <taxon>Bacteria</taxon>
        <taxon>Pseudomonadati</taxon>
        <taxon>Myxococcota</taxon>
        <taxon>Polyangia</taxon>
        <taxon>Polyangiales</taxon>
        <taxon>Polyangiaceae</taxon>
        <taxon>Polyangium</taxon>
    </lineage>
</organism>
<dbReference type="Gene3D" id="3.40.50.12780">
    <property type="entry name" value="N-terminal domain of ligase-like"/>
    <property type="match status" value="1"/>
</dbReference>
<accession>A0A4U1JA05</accession>
<evidence type="ECO:0000313" key="3">
    <source>
        <dbReference type="EMBL" id="TKD05258.1"/>
    </source>
</evidence>
<dbReference type="PROSITE" id="PS00455">
    <property type="entry name" value="AMP_BINDING"/>
    <property type="match status" value="1"/>
</dbReference>
<evidence type="ECO:0000259" key="1">
    <source>
        <dbReference type="Pfam" id="PF00501"/>
    </source>
</evidence>
<dbReference type="GO" id="GO:0006631">
    <property type="term" value="P:fatty acid metabolic process"/>
    <property type="evidence" value="ECO:0007669"/>
    <property type="project" value="TreeGrafter"/>
</dbReference>
<dbReference type="GO" id="GO:0031956">
    <property type="term" value="F:medium-chain fatty acid-CoA ligase activity"/>
    <property type="evidence" value="ECO:0007669"/>
    <property type="project" value="TreeGrafter"/>
</dbReference>
<dbReference type="Pfam" id="PF13193">
    <property type="entry name" value="AMP-binding_C"/>
    <property type="match status" value="1"/>
</dbReference>
<protein>
    <submittedName>
        <fullName evidence="3">2-succinylbenzoate--CoA ligase</fullName>
    </submittedName>
</protein>
<proteinExistence type="predicted"/>
<dbReference type="InterPro" id="IPR000873">
    <property type="entry name" value="AMP-dep_synth/lig_dom"/>
</dbReference>
<dbReference type="OrthoDB" id="5483897at2"/>
<dbReference type="RefSeq" id="WP_136930806.1">
    <property type="nucleotide sequence ID" value="NZ_SSMQ01000021.1"/>
</dbReference>
<gene>
    <name evidence="3" type="ORF">E8A74_20875</name>
</gene>
<dbReference type="InterPro" id="IPR045851">
    <property type="entry name" value="AMP-bd_C_sf"/>
</dbReference>
<dbReference type="Pfam" id="PF00501">
    <property type="entry name" value="AMP-binding"/>
    <property type="match status" value="1"/>
</dbReference>
<reference evidence="3 4" key="1">
    <citation type="submission" date="2019-04" db="EMBL/GenBank/DDBJ databases">
        <authorList>
            <person name="Li Y."/>
            <person name="Wang J."/>
        </authorList>
    </citation>
    <scope>NUCLEOTIDE SEQUENCE [LARGE SCALE GENOMIC DNA]</scope>
    <source>
        <strain evidence="3 4">DSM 14668</strain>
    </source>
</reference>
<keyword evidence="4" id="KW-1185">Reference proteome</keyword>
<feature type="domain" description="AMP-binding enzyme C-terminal" evidence="2">
    <location>
        <begin position="387"/>
        <end position="462"/>
    </location>
</feature>
<dbReference type="EMBL" id="SSMQ01000021">
    <property type="protein sequence ID" value="TKD05258.1"/>
    <property type="molecule type" value="Genomic_DNA"/>
</dbReference>
<dbReference type="InterPro" id="IPR042099">
    <property type="entry name" value="ANL_N_sf"/>
</dbReference>
<feature type="domain" description="AMP-dependent synthetase/ligase" evidence="1">
    <location>
        <begin position="20"/>
        <end position="335"/>
    </location>
</feature>
<dbReference type="AlphaFoldDB" id="A0A4U1JA05"/>
<dbReference type="InterPro" id="IPR020845">
    <property type="entry name" value="AMP-binding_CS"/>
</dbReference>
<keyword evidence="3" id="KW-0436">Ligase</keyword>
<evidence type="ECO:0000313" key="4">
    <source>
        <dbReference type="Proteomes" id="UP000309215"/>
    </source>
</evidence>
<comment type="caution">
    <text evidence="3">The sequence shown here is derived from an EMBL/GenBank/DDBJ whole genome shotgun (WGS) entry which is preliminary data.</text>
</comment>
<dbReference type="Gene3D" id="3.30.300.30">
    <property type="match status" value="1"/>
</dbReference>
<dbReference type="PANTHER" id="PTHR43201:SF32">
    <property type="entry name" value="2-SUCCINYLBENZOATE--COA LIGASE, CHLOROPLASTIC_PEROXISOMAL"/>
    <property type="match status" value="1"/>
</dbReference>
<dbReference type="InterPro" id="IPR025110">
    <property type="entry name" value="AMP-bd_C"/>
</dbReference>
<dbReference type="SUPFAM" id="SSF56801">
    <property type="entry name" value="Acetyl-CoA synthetase-like"/>
    <property type="match status" value="1"/>
</dbReference>
<sequence length="483" mass="50802">MDHDGLSILDAIREPGIATQPALIEDGRVISFGELATYVECAASSLVAQGLGPGCRAALRTTCDIGTVVTILALIELGVALVPIHPRLTDAEVRVITEDARPDLQISPFIQSDNLPKSGSFPRTTTEPSTPLAILFTSGTTGRPKGAVLSRGAFAASAAASAKNLGWTPDDRWLACMPLAHVGGLSIVTRCVAARRPIVLEPRFDPDAVLRAIRRERVTLLSVVPTMLRALFDADRDGTLATLRLVLVGGAGAPPALLEEAAARRVLALTTYGLTEACSQVTCQPLRAAGTTEPGSGKALPGVYIRTLRDTGTLTDPGEVGRIQVRGPMLMSGYLAGPDEPLRTSLTEDGFFDTGDLGALDEHGRLFVHARRTDLVVTGGENVYPAEVEQALEALPGVTRAVVFGVPDERWGQIVAAGLALDPPDPAHAAALVAEASARLAPHKRPRLVAAVASLPLTASGKLDRARAVRELSPRLSPVPRRP</sequence>
<dbReference type="Proteomes" id="UP000309215">
    <property type="component" value="Unassembled WGS sequence"/>
</dbReference>
<dbReference type="PANTHER" id="PTHR43201">
    <property type="entry name" value="ACYL-COA SYNTHETASE"/>
    <property type="match status" value="1"/>
</dbReference>